<sequence length="103" mass="10984">MAPEVSLTPVAAWLMCRLHPFLYGAKPHSFSPGVPKATFANGLLASLLSETLILPVMPNPAAHCDFFTSSKPALVEDSYTFLSLAVILRGGLGLLRTASVCRL</sequence>
<dbReference type="Proteomes" id="UP000234681">
    <property type="component" value="Chromosome 3"/>
</dbReference>
<accession>A6JXL2</accession>
<evidence type="ECO:0000313" key="1">
    <source>
        <dbReference type="EMBL" id="EDL96397.1"/>
    </source>
</evidence>
<organism evidence="1 2">
    <name type="scientific">Rattus norvegicus</name>
    <name type="common">Rat</name>
    <dbReference type="NCBI Taxonomy" id="10116"/>
    <lineage>
        <taxon>Eukaryota</taxon>
        <taxon>Metazoa</taxon>
        <taxon>Chordata</taxon>
        <taxon>Craniata</taxon>
        <taxon>Vertebrata</taxon>
        <taxon>Euteleostomi</taxon>
        <taxon>Mammalia</taxon>
        <taxon>Eutheria</taxon>
        <taxon>Euarchontoglires</taxon>
        <taxon>Glires</taxon>
        <taxon>Rodentia</taxon>
        <taxon>Myomorpha</taxon>
        <taxon>Muroidea</taxon>
        <taxon>Muridae</taxon>
        <taxon>Murinae</taxon>
        <taxon>Rattus</taxon>
    </lineage>
</organism>
<name>A6JXL2_RAT</name>
<evidence type="ECO:0000313" key="2">
    <source>
        <dbReference type="Proteomes" id="UP000234681"/>
    </source>
</evidence>
<reference evidence="1 2" key="1">
    <citation type="submission" date="2005-09" db="EMBL/GenBank/DDBJ databases">
        <authorList>
            <person name="Mural R.J."/>
            <person name="Li P.W."/>
            <person name="Adams M.D."/>
            <person name="Amanatides P.G."/>
            <person name="Baden-Tillson H."/>
            <person name="Barnstead M."/>
            <person name="Chin S.H."/>
            <person name="Dew I."/>
            <person name="Evans C.A."/>
            <person name="Ferriera S."/>
            <person name="Flanigan M."/>
            <person name="Fosler C."/>
            <person name="Glodek A."/>
            <person name="Gu Z."/>
            <person name="Holt R.A."/>
            <person name="Jennings D."/>
            <person name="Kraft C.L."/>
            <person name="Lu F."/>
            <person name="Nguyen T."/>
            <person name="Nusskern D.R."/>
            <person name="Pfannkoch C.M."/>
            <person name="Sitter C."/>
            <person name="Sutton G.G."/>
            <person name="Venter J.C."/>
            <person name="Wang Z."/>
            <person name="Woodage T."/>
            <person name="Zheng X.H."/>
            <person name="Zhong F."/>
        </authorList>
    </citation>
    <scope>NUCLEOTIDE SEQUENCE [LARGE SCALE GENOMIC DNA]</scope>
    <source>
        <strain>BN</strain>
        <strain evidence="2">Sprague-Dawley</strain>
    </source>
</reference>
<proteinExistence type="predicted"/>
<dbReference type="AlphaFoldDB" id="A6JXL2"/>
<gene>
    <name evidence="1" type="ORF">rCG_32250</name>
</gene>
<dbReference type="EMBL" id="CH474005">
    <property type="protein sequence ID" value="EDL96397.1"/>
    <property type="molecule type" value="Genomic_DNA"/>
</dbReference>
<protein>
    <submittedName>
        <fullName evidence="1">RCG32250</fullName>
    </submittedName>
</protein>